<evidence type="ECO:0000313" key="2">
    <source>
        <dbReference type="EMBL" id="EKG11753.1"/>
    </source>
</evidence>
<accession>K2RB34</accession>
<comment type="caution">
    <text evidence="2">The sequence shown here is derived from an EMBL/GenBank/DDBJ whole genome shotgun (WGS) entry which is preliminary data.</text>
</comment>
<evidence type="ECO:0000256" key="1">
    <source>
        <dbReference type="SAM" id="Phobius"/>
    </source>
</evidence>
<proteinExistence type="predicted"/>
<keyword evidence="1" id="KW-1133">Transmembrane helix</keyword>
<dbReference type="VEuPathDB" id="FungiDB:MPH_11247"/>
<dbReference type="HOGENOM" id="CLU_1204982_0_0_1"/>
<feature type="transmembrane region" description="Helical" evidence="1">
    <location>
        <begin position="5"/>
        <end position="24"/>
    </location>
</feature>
<organism evidence="2 3">
    <name type="scientific">Macrophomina phaseolina (strain MS6)</name>
    <name type="common">Charcoal rot fungus</name>
    <dbReference type="NCBI Taxonomy" id="1126212"/>
    <lineage>
        <taxon>Eukaryota</taxon>
        <taxon>Fungi</taxon>
        <taxon>Dikarya</taxon>
        <taxon>Ascomycota</taxon>
        <taxon>Pezizomycotina</taxon>
        <taxon>Dothideomycetes</taxon>
        <taxon>Dothideomycetes incertae sedis</taxon>
        <taxon>Botryosphaeriales</taxon>
        <taxon>Botryosphaeriaceae</taxon>
        <taxon>Macrophomina</taxon>
    </lineage>
</organism>
<feature type="transmembrane region" description="Helical" evidence="1">
    <location>
        <begin position="61"/>
        <end position="83"/>
    </location>
</feature>
<dbReference type="EMBL" id="AHHD01000467">
    <property type="protein sequence ID" value="EKG11753.1"/>
    <property type="molecule type" value="Genomic_DNA"/>
</dbReference>
<dbReference type="Proteomes" id="UP000007129">
    <property type="component" value="Unassembled WGS sequence"/>
</dbReference>
<gene>
    <name evidence="2" type="ORF">MPH_11247</name>
</gene>
<keyword evidence="1" id="KW-0472">Membrane</keyword>
<name>K2RB34_MACPH</name>
<dbReference type="InParanoid" id="K2RB34"/>
<sequence>MSRFFFFFLIPHPFSLISLFFSIVKDTLGTGDGHVYLFLCVRGYRGSKRLSHERLGMVDSLLSFPFLYSRVQVHVWSFLVLLLKKTGRAMPRLPKAAGRNSSRTTFDSVLMQALRSKKALISHFCCKHTPCLLRYADGTVLMVPKYWKWAALGSSEDKRYHYLTDQDHREIKQSFRCHSQSGNIIANDDESAVADLGDIDLKVAKPKATSFAVCNVESGEEPQNWLSVGI</sequence>
<dbReference type="AlphaFoldDB" id="K2RB34"/>
<evidence type="ECO:0000313" key="3">
    <source>
        <dbReference type="Proteomes" id="UP000007129"/>
    </source>
</evidence>
<reference evidence="2 3" key="1">
    <citation type="journal article" date="2012" name="BMC Genomics">
        <title>Tools to kill: Genome of one of the most destructive plant pathogenic fungi Macrophomina phaseolina.</title>
        <authorList>
            <person name="Islam M.S."/>
            <person name="Haque M.S."/>
            <person name="Islam M.M."/>
            <person name="Emdad E.M."/>
            <person name="Halim A."/>
            <person name="Hossen Q.M.M."/>
            <person name="Hossain M.Z."/>
            <person name="Ahmed B."/>
            <person name="Rahim S."/>
            <person name="Rahman M.S."/>
            <person name="Alam M.M."/>
            <person name="Hou S."/>
            <person name="Wan X."/>
            <person name="Saito J.A."/>
            <person name="Alam M."/>
        </authorList>
    </citation>
    <scope>NUCLEOTIDE SEQUENCE [LARGE SCALE GENOMIC DNA]</scope>
    <source>
        <strain evidence="2 3">MS6</strain>
    </source>
</reference>
<keyword evidence="1" id="KW-0812">Transmembrane</keyword>
<protein>
    <submittedName>
        <fullName evidence="2">Uncharacterized protein</fullName>
    </submittedName>
</protein>